<dbReference type="AlphaFoldDB" id="A0A0E9S205"/>
<proteinExistence type="predicted"/>
<name>A0A0E9S205_ANGAN</name>
<protein>
    <submittedName>
        <fullName evidence="1">Uncharacterized protein</fullName>
    </submittedName>
</protein>
<dbReference type="EMBL" id="GBXM01073862">
    <property type="protein sequence ID" value="JAH34715.1"/>
    <property type="molecule type" value="Transcribed_RNA"/>
</dbReference>
<organism evidence="1">
    <name type="scientific">Anguilla anguilla</name>
    <name type="common">European freshwater eel</name>
    <name type="synonym">Muraena anguilla</name>
    <dbReference type="NCBI Taxonomy" id="7936"/>
    <lineage>
        <taxon>Eukaryota</taxon>
        <taxon>Metazoa</taxon>
        <taxon>Chordata</taxon>
        <taxon>Craniata</taxon>
        <taxon>Vertebrata</taxon>
        <taxon>Euteleostomi</taxon>
        <taxon>Actinopterygii</taxon>
        <taxon>Neopterygii</taxon>
        <taxon>Teleostei</taxon>
        <taxon>Anguilliformes</taxon>
        <taxon>Anguillidae</taxon>
        <taxon>Anguilla</taxon>
    </lineage>
</organism>
<reference evidence="1" key="2">
    <citation type="journal article" date="2015" name="Fish Shellfish Immunol.">
        <title>Early steps in the European eel (Anguilla anguilla)-Vibrio vulnificus interaction in the gills: Role of the RtxA13 toxin.</title>
        <authorList>
            <person name="Callol A."/>
            <person name="Pajuelo D."/>
            <person name="Ebbesson L."/>
            <person name="Teles M."/>
            <person name="MacKenzie S."/>
            <person name="Amaro C."/>
        </authorList>
    </citation>
    <scope>NUCLEOTIDE SEQUENCE</scope>
</reference>
<accession>A0A0E9S205</accession>
<evidence type="ECO:0000313" key="1">
    <source>
        <dbReference type="EMBL" id="JAH34715.1"/>
    </source>
</evidence>
<reference evidence="1" key="1">
    <citation type="submission" date="2014-11" db="EMBL/GenBank/DDBJ databases">
        <authorList>
            <person name="Amaro Gonzalez C."/>
        </authorList>
    </citation>
    <scope>NUCLEOTIDE SEQUENCE</scope>
</reference>
<sequence length="35" mass="4451">MFSHTKQLCYLFMQRFLYDQLEFLYNQKAIFNKIK</sequence>